<sequence length="1274" mass="143934">MNSTPKSFPTINLGRVSPSKSSPFYSLKSSPLIEQTSESASPPSLSLNSEVSASGEKQEEYFEMVDYTTASHWERLTSLLEEIFSDWFKEKENLPNSPISLKEELESQSILSEVSKTESNCKLGHLFDINQHEKLVKYLTVDDQNYGVHYYQFHKDNNTKNSNSPNLKEKIPNIPGFAAPEYETMIDGTFLPFSIPHSVLSRDLGQEDPFYLIHRWTGLTHFILLYPTSFSFNSHSNFSSYFIHEKIDAKSVNMMDQSSGPCFLPKKISPTISRSLISAGVLAFQHLDLYGVPILVPSGSSWRLLVTGYLHLPPQTWQPQASKATSGFDEELDFEIQMKIRSFHTHQVPNYLIHQSKGILQFFRENFQFMSPNSSHFLTDLARNLNDIHTTSNRLNNRSAITGYDLDGSLQGKALISAEITYSLDIPTDMGWNDVESILSPHPKPRAQYTPHIPGSFPTALSRPSSLAWGPSCDPLKAIFLLTQFPQSSHSFVDPHSPDLDFHPSQAISFSIACQFHHKHSEWALLTAVLKDAVNCWPLEQDNSFVFQMEGENPFSFTSRQDSSNGRDSLGLRDDPILEPASPQQYRGSILETSGHSNWNRYSMVDIDVIFSMLDGLFNSSFDIGENSPSNSKPPKPQDLPLLLQQSRAVPYQSLLHKLFYQCLASTSNASDFRSPNLRSFLKATWNQFLSKIRNYWENKKMIPGIQKDDSPHDIDHRYCIIHQKLSMLNYCIHREKQYNSYKDPNMDSDFKVAKSLREMALSPEAIGSNSNTNSLNENNLSMGSPIHHTSVGSMEKTEPKSISIPKSKKSIPIHASASSNISASHRDSFAAESFVNLQVPSSFDSFVSPNLNGSCSPPESLATLVHQKFSRNLAGSPDSAALVDPDVREGGLHKLDGVMLLCGTDEIWVPRTQDPGVMTEDMITEQAEIFEQMGTSEEATQIRAKMQCSQLKSDMEAFKAANPNCAIGDFLRWYSPRDWIEEPSTPGSDSKLPKGRLSVRMMEPNNIWLQIWKSCKRIPATKQKPLFDFISEGEKALHFLENLSEFEVYQHLLSMQFIIAYEVLVKSLPSDILDKFTVVKDTLTKLADTIIAFPCVDITQLEPLFNQVQDAELYLGRAVSLLHKFGGRFELSNKLLSIERSIDLGSQSNSNSKSNLSSDANIRLQYTKLEEGDERSAVYQIFSQQANRWESDAALAKSMISQSPPLYQTNYYDTSTIFSFPKPFKREFILQVPISLVELPNILTSPLWYRMYVEIKDSEFRMVDMIANNTAYY</sequence>
<evidence type="ECO:0000256" key="6">
    <source>
        <dbReference type="SAM" id="MobiDB-lite"/>
    </source>
</evidence>
<evidence type="ECO:0000256" key="1">
    <source>
        <dbReference type="ARBA" id="ARBA00004496"/>
    </source>
</evidence>
<dbReference type="EMBL" id="KQ964419">
    <property type="protein sequence ID" value="KXN74895.1"/>
    <property type="molecule type" value="Genomic_DNA"/>
</dbReference>
<feature type="region of interest" description="Disordered" evidence="6">
    <location>
        <begin position="556"/>
        <end position="586"/>
    </location>
</feature>
<evidence type="ECO:0000256" key="2">
    <source>
        <dbReference type="ARBA" id="ARBA00008856"/>
    </source>
</evidence>
<dbReference type="GO" id="GO:0005096">
    <property type="term" value="F:GTPase activator activity"/>
    <property type="evidence" value="ECO:0007669"/>
    <property type="project" value="UniProtKB-KW"/>
</dbReference>
<keyword evidence="9" id="KW-1185">Reference proteome</keyword>
<dbReference type="PANTHER" id="PTHR21422">
    <property type="entry name" value="RAB3 GTPASE-ACTIVATING PROTEIN CATALYTIC SUBUNIT"/>
    <property type="match status" value="1"/>
</dbReference>
<feature type="domain" description="Rab3GAP catalytic subunit conserved" evidence="7">
    <location>
        <begin position="888"/>
        <end position="1042"/>
    </location>
</feature>
<dbReference type="InterPro" id="IPR045700">
    <property type="entry name" value="Rab3GAP1"/>
</dbReference>
<evidence type="ECO:0000256" key="5">
    <source>
        <dbReference type="ARBA" id="ARBA00022490"/>
    </source>
</evidence>
<feature type="region of interest" description="Disordered" evidence="6">
    <location>
        <begin position="1"/>
        <end position="52"/>
    </location>
</feature>
<feature type="compositionally biased region" description="Polar residues" evidence="6">
    <location>
        <begin position="1"/>
        <end position="10"/>
    </location>
</feature>
<dbReference type="GO" id="GO:0005737">
    <property type="term" value="C:cytoplasm"/>
    <property type="evidence" value="ECO:0007669"/>
    <property type="project" value="UniProtKB-SubCell"/>
</dbReference>
<dbReference type="OrthoDB" id="17346at2759"/>
<comment type="similarity">
    <text evidence="2">Belongs to the Rab3-GAP catalytic subunit family.</text>
</comment>
<dbReference type="Proteomes" id="UP000070444">
    <property type="component" value="Unassembled WGS sequence"/>
</dbReference>
<proteinExistence type="inferred from homology"/>
<feature type="compositionally biased region" description="Low complexity" evidence="6">
    <location>
        <begin position="17"/>
        <end position="32"/>
    </location>
</feature>
<feature type="compositionally biased region" description="Polar residues" evidence="6">
    <location>
        <begin position="556"/>
        <end position="567"/>
    </location>
</feature>
<keyword evidence="4" id="KW-0343">GTPase activation</keyword>
<evidence type="ECO:0000256" key="4">
    <source>
        <dbReference type="ARBA" id="ARBA00022468"/>
    </source>
</evidence>
<dbReference type="Pfam" id="PF13890">
    <property type="entry name" value="Rab3-GTPase_cat"/>
    <property type="match status" value="1"/>
</dbReference>
<evidence type="ECO:0000256" key="3">
    <source>
        <dbReference type="ARBA" id="ARBA00015817"/>
    </source>
</evidence>
<protein>
    <recommendedName>
        <fullName evidence="3">Rab3 GTPase-activating protein catalytic subunit</fullName>
    </recommendedName>
</protein>
<evidence type="ECO:0000313" key="9">
    <source>
        <dbReference type="Proteomes" id="UP000070444"/>
    </source>
</evidence>
<keyword evidence="5" id="KW-0963">Cytoplasm</keyword>
<feature type="compositionally biased region" description="Polar residues" evidence="6">
    <location>
        <begin position="33"/>
        <end position="52"/>
    </location>
</feature>
<dbReference type="AlphaFoldDB" id="A0A137PIT7"/>
<dbReference type="PANTHER" id="PTHR21422:SF9">
    <property type="entry name" value="RAB3 GTPASE-ACTIVATING PROTEIN CATALYTIC SUBUNIT"/>
    <property type="match status" value="1"/>
</dbReference>
<organism evidence="8 9">
    <name type="scientific">Conidiobolus coronatus (strain ATCC 28846 / CBS 209.66 / NRRL 28638)</name>
    <name type="common">Delacroixia coronata</name>
    <dbReference type="NCBI Taxonomy" id="796925"/>
    <lineage>
        <taxon>Eukaryota</taxon>
        <taxon>Fungi</taxon>
        <taxon>Fungi incertae sedis</taxon>
        <taxon>Zoopagomycota</taxon>
        <taxon>Entomophthoromycotina</taxon>
        <taxon>Entomophthoromycetes</taxon>
        <taxon>Entomophthorales</taxon>
        <taxon>Ancylistaceae</taxon>
        <taxon>Conidiobolus</taxon>
    </lineage>
</organism>
<name>A0A137PIT7_CONC2</name>
<comment type="subcellular location">
    <subcellularLocation>
        <location evidence="1">Cytoplasm</location>
    </subcellularLocation>
</comment>
<reference evidence="8 9" key="1">
    <citation type="journal article" date="2015" name="Genome Biol. Evol.">
        <title>Phylogenomic analyses indicate that early fungi evolved digesting cell walls of algal ancestors of land plants.</title>
        <authorList>
            <person name="Chang Y."/>
            <person name="Wang S."/>
            <person name="Sekimoto S."/>
            <person name="Aerts A.L."/>
            <person name="Choi C."/>
            <person name="Clum A."/>
            <person name="LaButti K.M."/>
            <person name="Lindquist E.A."/>
            <person name="Yee Ngan C."/>
            <person name="Ohm R.A."/>
            <person name="Salamov A.A."/>
            <person name="Grigoriev I.V."/>
            <person name="Spatafora J.W."/>
            <person name="Berbee M.L."/>
        </authorList>
    </citation>
    <scope>NUCLEOTIDE SEQUENCE [LARGE SCALE GENOMIC DNA]</scope>
    <source>
        <strain evidence="8 9">NRRL 28638</strain>
    </source>
</reference>
<dbReference type="STRING" id="796925.A0A137PIT7"/>
<dbReference type="InterPro" id="IPR026147">
    <property type="entry name" value="Rab3GAP1_conserved"/>
</dbReference>
<gene>
    <name evidence="8" type="ORF">CONCODRAFT_67157</name>
</gene>
<evidence type="ECO:0000313" key="8">
    <source>
        <dbReference type="EMBL" id="KXN74895.1"/>
    </source>
</evidence>
<feature type="region of interest" description="Disordered" evidence="6">
    <location>
        <begin position="791"/>
        <end position="810"/>
    </location>
</feature>
<accession>A0A137PIT7</accession>
<evidence type="ECO:0000259" key="7">
    <source>
        <dbReference type="Pfam" id="PF13890"/>
    </source>
</evidence>